<proteinExistence type="inferred from homology"/>
<evidence type="ECO:0000256" key="2">
    <source>
        <dbReference type="ARBA" id="ARBA00022670"/>
    </source>
</evidence>
<dbReference type="SUPFAM" id="SSF54001">
    <property type="entry name" value="Cysteine proteinases"/>
    <property type="match status" value="1"/>
</dbReference>
<evidence type="ECO:0000259" key="7">
    <source>
        <dbReference type="PROSITE" id="PS51935"/>
    </source>
</evidence>
<feature type="signal peptide" evidence="6">
    <location>
        <begin position="1"/>
        <end position="46"/>
    </location>
</feature>
<evidence type="ECO:0000256" key="4">
    <source>
        <dbReference type="ARBA" id="ARBA00022807"/>
    </source>
</evidence>
<comment type="similarity">
    <text evidence="1">Belongs to the peptidase C40 family.</text>
</comment>
<dbReference type="EMBL" id="JAJMLW010000001">
    <property type="protein sequence ID" value="MCI2241632.1"/>
    <property type="molecule type" value="Genomic_DNA"/>
</dbReference>
<evidence type="ECO:0000313" key="9">
    <source>
        <dbReference type="Proteomes" id="UP001430755"/>
    </source>
</evidence>
<keyword evidence="9" id="KW-1185">Reference proteome</keyword>
<feature type="region of interest" description="Disordered" evidence="5">
    <location>
        <begin position="46"/>
        <end position="67"/>
    </location>
</feature>
<dbReference type="RefSeq" id="WP_242163971.1">
    <property type="nucleotide sequence ID" value="NZ_JAJMLW010000001.1"/>
</dbReference>
<feature type="domain" description="NlpC/P60" evidence="7">
    <location>
        <begin position="109"/>
        <end position="227"/>
    </location>
</feature>
<evidence type="ECO:0000256" key="3">
    <source>
        <dbReference type="ARBA" id="ARBA00022801"/>
    </source>
</evidence>
<keyword evidence="2" id="KW-0645">Protease</keyword>
<evidence type="ECO:0000256" key="1">
    <source>
        <dbReference type="ARBA" id="ARBA00007074"/>
    </source>
</evidence>
<protein>
    <submittedName>
        <fullName evidence="8">C40 family peptidase</fullName>
    </submittedName>
</protein>
<evidence type="ECO:0000313" key="8">
    <source>
        <dbReference type="EMBL" id="MCI2241632.1"/>
    </source>
</evidence>
<dbReference type="Gene3D" id="3.90.1720.10">
    <property type="entry name" value="endopeptidase domain like (from Nostoc punctiforme)"/>
    <property type="match status" value="1"/>
</dbReference>
<keyword evidence="6" id="KW-0732">Signal</keyword>
<accession>A0ABS9WFI7</accession>
<comment type="caution">
    <text evidence="8">The sequence shown here is derived from an EMBL/GenBank/DDBJ whole genome shotgun (WGS) entry which is preliminary data.</text>
</comment>
<dbReference type="PANTHER" id="PTHR47053:SF1">
    <property type="entry name" value="MUREIN DD-ENDOPEPTIDASE MEPH-RELATED"/>
    <property type="match status" value="1"/>
</dbReference>
<evidence type="ECO:0000256" key="5">
    <source>
        <dbReference type="SAM" id="MobiDB-lite"/>
    </source>
</evidence>
<gene>
    <name evidence="8" type="ORF">LPT13_04585</name>
</gene>
<dbReference type="PANTHER" id="PTHR47053">
    <property type="entry name" value="MUREIN DD-ENDOPEPTIDASE MEPH-RELATED"/>
    <property type="match status" value="1"/>
</dbReference>
<name>A0ABS9WFI7_9ACTN</name>
<dbReference type="PROSITE" id="PS51935">
    <property type="entry name" value="NLPC_P60"/>
    <property type="match status" value="1"/>
</dbReference>
<dbReference type="InterPro" id="IPR000064">
    <property type="entry name" value="NLP_P60_dom"/>
</dbReference>
<dbReference type="InterPro" id="IPR038765">
    <property type="entry name" value="Papain-like_cys_pep_sf"/>
</dbReference>
<keyword evidence="4" id="KW-0788">Thiol protease</keyword>
<feature type="chain" id="PRO_5046152789" evidence="6">
    <location>
        <begin position="47"/>
        <end position="227"/>
    </location>
</feature>
<organism evidence="8 9">
    <name type="scientific">Adlercreutzia faecimuris</name>
    <dbReference type="NCBI Taxonomy" id="2897341"/>
    <lineage>
        <taxon>Bacteria</taxon>
        <taxon>Bacillati</taxon>
        <taxon>Actinomycetota</taxon>
        <taxon>Coriobacteriia</taxon>
        <taxon>Eggerthellales</taxon>
        <taxon>Eggerthellaceae</taxon>
        <taxon>Adlercreutzia</taxon>
    </lineage>
</organism>
<feature type="compositionally biased region" description="Low complexity" evidence="5">
    <location>
        <begin position="46"/>
        <end position="59"/>
    </location>
</feature>
<sequence length="227" mass="23308">MIKANLTCKAASRDAVASCTRNRLLLAGFAVALSLGLALSPQSALADEAPAEDPAAPAEAGDHEGHGSDAAFGHAVAALTATVVNEQSAQEMDAYTAHLEATAAEAVRASKVDAVLAEALSHKGAPYAYGGTTPRGFDCSGFTSYVFRTALGVELPRTAAAQAGVGEPVSMDALLPGDLLFWGRGSGVYHVAVYVGDGSYIHAAGSGKGVRVQTMEYFHPTFAKRLI</sequence>
<keyword evidence="3" id="KW-0378">Hydrolase</keyword>
<reference evidence="8" key="1">
    <citation type="submission" date="2021-11" db="EMBL/GenBank/DDBJ databases">
        <title>A Novel Adlercreutzia Species, isolated from a Allomyrina dichotoma larva feces.</title>
        <authorList>
            <person name="Suh M.K."/>
        </authorList>
    </citation>
    <scope>NUCLEOTIDE SEQUENCE</scope>
    <source>
        <strain evidence="8">JBNU-10</strain>
    </source>
</reference>
<dbReference type="InterPro" id="IPR051202">
    <property type="entry name" value="Peptidase_C40"/>
</dbReference>
<evidence type="ECO:0000256" key="6">
    <source>
        <dbReference type="SAM" id="SignalP"/>
    </source>
</evidence>
<dbReference type="Proteomes" id="UP001430755">
    <property type="component" value="Unassembled WGS sequence"/>
</dbReference>
<dbReference type="Pfam" id="PF00877">
    <property type="entry name" value="NLPC_P60"/>
    <property type="match status" value="1"/>
</dbReference>